<protein>
    <recommendedName>
        <fullName evidence="7">Carbamate kinase</fullName>
    </recommendedName>
</protein>
<dbReference type="InterPro" id="IPR036393">
    <property type="entry name" value="AceGlu_kinase-like_sf"/>
</dbReference>
<sequence length="375" mass="41179">MTEKQKLVIFALGGNEISPIEIDPVTGNLITPDLPKQWKRTAETCEIIADFIKENQDSHYVMTHGNGPQIGNILLRSEYSSKYLHKIPLDVCGADSQGALGYMLAQLSNSLQVRGLDIHTAEIVSQVIVDPNDPAFENPSKFIGPPLTKEEASVLISESPDYSARFYKMTDKDEEIWRRVVPSPLPLGIVEIDIIEACYLSGNIPIAVGGGGIPVVRVTPKKNARGETYVCNYGISYNREISESEKSASVYKGVEGVIDKDLASSLLASLIMERTQKRRQLAPDMPAFEVELVILTSVDAVKLHFQEHNEESLSVLTLEKATSLYESGAFQEGSMGPKVKSMINFLKAGGKKAYITQVDLLQQTFSGEAGTTFIH</sequence>
<gene>
    <name evidence="3" type="ORF">DSY97_03510</name>
    <name evidence="4" type="ORF">DSY98_02385</name>
</gene>
<dbReference type="PRINTS" id="PR01469">
    <property type="entry name" value="CARBMTKINASE"/>
</dbReference>
<evidence type="ECO:0000256" key="2">
    <source>
        <dbReference type="ARBA" id="ARBA00022777"/>
    </source>
</evidence>
<dbReference type="CDD" id="cd04235">
    <property type="entry name" value="AAK_CK"/>
    <property type="match status" value="1"/>
</dbReference>
<keyword evidence="1" id="KW-0808">Transferase</keyword>
<dbReference type="PANTHER" id="PTHR30409">
    <property type="entry name" value="CARBAMATE KINASE"/>
    <property type="match status" value="1"/>
</dbReference>
<evidence type="ECO:0000313" key="4">
    <source>
        <dbReference type="EMBL" id="RTZ81634.1"/>
    </source>
</evidence>
<dbReference type="SUPFAM" id="SSF53633">
    <property type="entry name" value="Carbamate kinase-like"/>
    <property type="match status" value="1"/>
</dbReference>
<name>A0A432GA64_9DELT</name>
<dbReference type="GO" id="GO:0008804">
    <property type="term" value="F:carbamate kinase activity"/>
    <property type="evidence" value="ECO:0007669"/>
    <property type="project" value="InterPro"/>
</dbReference>
<dbReference type="GO" id="GO:0005829">
    <property type="term" value="C:cytosol"/>
    <property type="evidence" value="ECO:0007669"/>
    <property type="project" value="TreeGrafter"/>
</dbReference>
<evidence type="ECO:0000313" key="6">
    <source>
        <dbReference type="Proteomes" id="UP000286801"/>
    </source>
</evidence>
<dbReference type="Proteomes" id="UP000286801">
    <property type="component" value="Unassembled WGS sequence"/>
</dbReference>
<organism evidence="3 6">
    <name type="scientific">SAR324 cluster bacterium</name>
    <dbReference type="NCBI Taxonomy" id="2024889"/>
    <lineage>
        <taxon>Bacteria</taxon>
        <taxon>Deltaproteobacteria</taxon>
        <taxon>SAR324 cluster</taxon>
    </lineage>
</organism>
<dbReference type="EMBL" id="QNZM01000096">
    <property type="protein sequence ID" value="RTZ81634.1"/>
    <property type="molecule type" value="Genomic_DNA"/>
</dbReference>
<dbReference type="InterPro" id="IPR003964">
    <property type="entry name" value="Carb_kinase"/>
</dbReference>
<dbReference type="AlphaFoldDB" id="A0A432GA64"/>
<proteinExistence type="predicted"/>
<dbReference type="EMBL" id="QNZL01000092">
    <property type="protein sequence ID" value="RTZ80351.1"/>
    <property type="molecule type" value="Genomic_DNA"/>
</dbReference>
<dbReference type="PANTHER" id="PTHR30409:SF1">
    <property type="entry name" value="CARBAMATE KINASE-RELATED"/>
    <property type="match status" value="1"/>
</dbReference>
<dbReference type="Proteomes" id="UP000286732">
    <property type="component" value="Unassembled WGS sequence"/>
</dbReference>
<accession>A0A432GA64</accession>
<comment type="caution">
    <text evidence="3">The sequence shown here is derived from an EMBL/GenBank/DDBJ whole genome shotgun (WGS) entry which is preliminary data.</text>
</comment>
<dbReference type="GO" id="GO:0019546">
    <property type="term" value="P:L-arginine deiminase pathway"/>
    <property type="evidence" value="ECO:0007669"/>
    <property type="project" value="TreeGrafter"/>
</dbReference>
<evidence type="ECO:0008006" key="7">
    <source>
        <dbReference type="Google" id="ProtNLM"/>
    </source>
</evidence>
<evidence type="ECO:0000313" key="5">
    <source>
        <dbReference type="Proteomes" id="UP000286732"/>
    </source>
</evidence>
<evidence type="ECO:0000256" key="1">
    <source>
        <dbReference type="ARBA" id="ARBA00022679"/>
    </source>
</evidence>
<reference evidence="5 6" key="1">
    <citation type="submission" date="2018-06" db="EMBL/GenBank/DDBJ databases">
        <title>Combined omics and stable isotope probing to characterize newly discovered Mariana Back-Arc vent microbial communities.</title>
        <authorList>
            <person name="Trembath-Reichert E."/>
            <person name="Huber J.A."/>
        </authorList>
    </citation>
    <scope>NUCLEOTIDE SEQUENCE [LARGE SCALE GENOMIC DNA]</scope>
    <source>
        <strain evidence="3">MAG 63_1</strain>
        <strain evidence="4">MAG 63_2</strain>
    </source>
</reference>
<evidence type="ECO:0000313" key="3">
    <source>
        <dbReference type="EMBL" id="RTZ80351.1"/>
    </source>
</evidence>
<dbReference type="Gene3D" id="3.40.1160.10">
    <property type="entry name" value="Acetylglutamate kinase-like"/>
    <property type="match status" value="1"/>
</dbReference>
<keyword evidence="2" id="KW-0418">Kinase</keyword>